<gene>
    <name evidence="2" type="ORF">ENN04_05565</name>
</gene>
<dbReference type="InterPro" id="IPR036873">
    <property type="entry name" value="Rhodanese-like_dom_sf"/>
</dbReference>
<feature type="domain" description="Rhodanese" evidence="1">
    <location>
        <begin position="59"/>
        <end position="151"/>
    </location>
</feature>
<name>A0A7C5X129_9AQUI</name>
<dbReference type="InterPro" id="IPR050229">
    <property type="entry name" value="GlpE_sulfurtransferase"/>
</dbReference>
<accession>A0A7C5X129</accession>
<dbReference type="CDD" id="cd00158">
    <property type="entry name" value="RHOD"/>
    <property type="match status" value="1"/>
</dbReference>
<dbReference type="PANTHER" id="PTHR43031:SF10">
    <property type="entry name" value="RHODANESE DOMAIN-CONTAINING PROTEIN"/>
    <property type="match status" value="1"/>
</dbReference>
<comment type="caution">
    <text evidence="2">The sequence shown here is derived from an EMBL/GenBank/DDBJ whole genome shotgun (WGS) entry which is preliminary data.</text>
</comment>
<proteinExistence type="predicted"/>
<dbReference type="PROSITE" id="PS50206">
    <property type="entry name" value="RHODANESE_3"/>
    <property type="match status" value="1"/>
</dbReference>
<reference evidence="2" key="1">
    <citation type="journal article" date="2020" name="mSystems">
        <title>Genome- and Community-Level Interaction Insights into Carbon Utilization and Element Cycling Functions of Hydrothermarchaeota in Hydrothermal Sediment.</title>
        <authorList>
            <person name="Zhou Z."/>
            <person name="Liu Y."/>
            <person name="Xu W."/>
            <person name="Pan J."/>
            <person name="Luo Z.H."/>
            <person name="Li M."/>
        </authorList>
    </citation>
    <scope>NUCLEOTIDE SEQUENCE [LARGE SCALE GENOMIC DNA]</scope>
    <source>
        <strain evidence="2">SpSt-114</strain>
    </source>
</reference>
<dbReference type="SMART" id="SM00450">
    <property type="entry name" value="RHOD"/>
    <property type="match status" value="1"/>
</dbReference>
<protein>
    <submittedName>
        <fullName evidence="2">Rhodanese-like domain-containing protein</fullName>
    </submittedName>
</protein>
<dbReference type="InterPro" id="IPR001763">
    <property type="entry name" value="Rhodanese-like_dom"/>
</dbReference>
<dbReference type="AlphaFoldDB" id="A0A7C5X129"/>
<organism evidence="2">
    <name type="scientific">Thermocrinis ruber</name>
    <dbReference type="NCBI Taxonomy" id="75906"/>
    <lineage>
        <taxon>Bacteria</taxon>
        <taxon>Pseudomonadati</taxon>
        <taxon>Aquificota</taxon>
        <taxon>Aquificia</taxon>
        <taxon>Aquificales</taxon>
        <taxon>Aquificaceae</taxon>
        <taxon>Thermocrinis</taxon>
    </lineage>
</organism>
<dbReference type="EMBL" id="DSAC01000068">
    <property type="protein sequence ID" value="HHO74093.1"/>
    <property type="molecule type" value="Genomic_DNA"/>
</dbReference>
<evidence type="ECO:0000313" key="2">
    <source>
        <dbReference type="EMBL" id="HHO74093.1"/>
    </source>
</evidence>
<evidence type="ECO:0000259" key="1">
    <source>
        <dbReference type="PROSITE" id="PS50206"/>
    </source>
</evidence>
<dbReference type="PANTHER" id="PTHR43031">
    <property type="entry name" value="FAD-DEPENDENT OXIDOREDUCTASE"/>
    <property type="match status" value="1"/>
</dbReference>
<dbReference type="Gene3D" id="3.40.250.10">
    <property type="entry name" value="Rhodanese-like domain"/>
    <property type="match status" value="1"/>
</dbReference>
<dbReference type="Pfam" id="PF00581">
    <property type="entry name" value="Rhodanese"/>
    <property type="match status" value="1"/>
</dbReference>
<sequence length="155" mass="17190">MKRGLLVAGALLSFVAVGFSYNAELAKKLDAMFSQMTPEVLTQKPCQIDANQLFEMIKKKEDFVILDVRTPQEQSITGITWKNTLNIPMHEVFKPENLNKLPKDKKIVVVCHSGDRAAAVVTGLRAIGFNNAYQFKGGIKELADKVGRNAIDIVK</sequence>
<dbReference type="SUPFAM" id="SSF52821">
    <property type="entry name" value="Rhodanese/Cell cycle control phosphatase"/>
    <property type="match status" value="1"/>
</dbReference>